<name>U1MVL2_9EURY</name>
<feature type="compositionally biased region" description="Low complexity" evidence="1">
    <location>
        <begin position="470"/>
        <end position="488"/>
    </location>
</feature>
<dbReference type="Proteomes" id="UP000030710">
    <property type="component" value="Unassembled WGS sequence"/>
</dbReference>
<accession>U1MVL2</accession>
<reference evidence="3 4" key="1">
    <citation type="journal article" date="2013" name="PLoS ONE">
        <title>Assembly-driven community genomics of a hypersaline microbial ecosystem.</title>
        <authorList>
            <person name="Podell S."/>
            <person name="Ugalde J.A."/>
            <person name="Narasingarao P."/>
            <person name="Banfield J.F."/>
            <person name="Heidelberg K.B."/>
            <person name="Allen E.E."/>
        </authorList>
    </citation>
    <scope>NUCLEOTIDE SEQUENCE [LARGE SCALE GENOMIC DNA]</scope>
    <source>
        <strain evidence="4">J07HQW2</strain>
    </source>
</reference>
<evidence type="ECO:0000313" key="4">
    <source>
        <dbReference type="Proteomes" id="UP000030710"/>
    </source>
</evidence>
<evidence type="ECO:0000259" key="2">
    <source>
        <dbReference type="Pfam" id="PF12705"/>
    </source>
</evidence>
<dbReference type="InterPro" id="IPR038726">
    <property type="entry name" value="PDDEXK_AddAB-type"/>
</dbReference>
<proteinExistence type="predicted"/>
<dbReference type="AlphaFoldDB" id="U1MVL2"/>
<evidence type="ECO:0000256" key="1">
    <source>
        <dbReference type="SAM" id="MobiDB-lite"/>
    </source>
</evidence>
<protein>
    <recommendedName>
        <fullName evidence="2">PD-(D/E)XK endonuclease-like domain-containing protein</fullName>
    </recommendedName>
</protein>
<dbReference type="RefSeq" id="WP_021053920.1">
    <property type="nucleotide sequence ID" value="NZ_KE356561.1"/>
</dbReference>
<evidence type="ECO:0000313" key="3">
    <source>
        <dbReference type="EMBL" id="ERG94429.1"/>
    </source>
</evidence>
<organism evidence="3 4">
    <name type="scientific">Haloquadratum walsbyi J07HQW2</name>
    <dbReference type="NCBI Taxonomy" id="1238425"/>
    <lineage>
        <taxon>Archaea</taxon>
        <taxon>Methanobacteriati</taxon>
        <taxon>Methanobacteriota</taxon>
        <taxon>Stenosarchaea group</taxon>
        <taxon>Halobacteria</taxon>
        <taxon>Halobacteriales</taxon>
        <taxon>Haloferacaceae</taxon>
        <taxon>Haloquadratum</taxon>
    </lineage>
</organism>
<dbReference type="eggNOG" id="arCOG06435">
    <property type="taxonomic scope" value="Archaea"/>
</dbReference>
<feature type="domain" description="PD-(D/E)XK endonuclease-like" evidence="2">
    <location>
        <begin position="491"/>
        <end position="683"/>
    </location>
</feature>
<feature type="region of interest" description="Disordered" evidence="1">
    <location>
        <begin position="463"/>
        <end position="493"/>
    </location>
</feature>
<dbReference type="Pfam" id="PF12705">
    <property type="entry name" value="PDDEXK_1"/>
    <property type="match status" value="1"/>
</dbReference>
<dbReference type="EMBL" id="KE356561">
    <property type="protein sequence ID" value="ERG94429.1"/>
    <property type="molecule type" value="Genomic_DNA"/>
</dbReference>
<sequence>MPLRKAKSIDALHSEVTGCDIALTDEAPLALALDNRVRSPRIGRLAATPRSHAANEMFPEDVRPLFFDILEATDLPWKQVVRALERAIDCWTATGDCEAIVEYEEFDTEAIRTIIELLGELDSSYRAVKEMTMTPSPDDDIAVIDEHQLSALAETMLPASGAYNSVSSFDSEEIPFPEIDIFPSATAIVSTIVDQIDPEIADQFGIVLVENSHYSTLVESALEAQGIPFSGGPGFEDDRDIRSFLRLLDVSFGGSNQRLGEIEGVLSAIGIDVPSDLAEQRVDSLSSSQLGPYSRVRETVESGTFRDLVAVYEEIETVELSDLRNEFEQLNLLDKAVTESRLTRFQYYLDTINVPSDTDTNDGVLLAGATSTAYVDRPVVFYAGLGPEWANSPPEYPWVDKEEYLKKDLDRFERLLQNGEQRHYFVQETHAGSEVPPCVYLRQLYDDSIESFEDLPHSKYRTNRETSLESPFSAPATASSSSSSLSSPEMTISQSGLNRLTNCPRDTYFHQLVESPSNLAMARGNLLHEAAEIYEADPLVFESNRQSVLDGMCELLDPYLSDTKRTIERTKLNVGLTAITRYLEAYPPQPATHSTYANRDRDNSLAALVNLPYDSELTERWFASEAVGLRGYVDLLQHPETVVDYKTGDKNSPSKLLDAAAIDPVAEKPNFQPLAYLSKHREERPNERLEIRFVHLLHDIDAAIAGEPPTPADLVSTITYVPLTFPEFVASEDTFRQLTDYADSNDRCKVLNSLGYERYREFFKNHELPPVDEDPTQRTTIIKGFRTLAESVVGEYKYVIKGCQKIFDDLETTPTGYVLKSDLDTFEDFVDEQLTKLNEYRTDRFPIKFREDGPTWNRVDHRDLILTDR</sequence>
<dbReference type="HOGENOM" id="CLU_331403_0_0_2"/>
<gene>
    <name evidence="3" type="ORF">J07HQW2_00863</name>
</gene>